<reference evidence="2 3" key="1">
    <citation type="submission" date="2019-02" db="EMBL/GenBank/DDBJ databases">
        <title>Deep-cultivation of Planctomycetes and their phenomic and genomic characterization uncovers novel biology.</title>
        <authorList>
            <person name="Wiegand S."/>
            <person name="Jogler M."/>
            <person name="Boedeker C."/>
            <person name="Pinto D."/>
            <person name="Vollmers J."/>
            <person name="Rivas-Marin E."/>
            <person name="Kohn T."/>
            <person name="Peeters S.H."/>
            <person name="Heuer A."/>
            <person name="Rast P."/>
            <person name="Oberbeckmann S."/>
            <person name="Bunk B."/>
            <person name="Jeske O."/>
            <person name="Meyerdierks A."/>
            <person name="Storesund J.E."/>
            <person name="Kallscheuer N."/>
            <person name="Luecker S."/>
            <person name="Lage O.M."/>
            <person name="Pohl T."/>
            <person name="Merkel B.J."/>
            <person name="Hornburger P."/>
            <person name="Mueller R.-W."/>
            <person name="Bruemmer F."/>
            <person name="Labrenz M."/>
            <person name="Spormann A.M."/>
            <person name="Op den Camp H."/>
            <person name="Overmann J."/>
            <person name="Amann R."/>
            <person name="Jetten M.S.M."/>
            <person name="Mascher T."/>
            <person name="Medema M.H."/>
            <person name="Devos D.P."/>
            <person name="Kaster A.-K."/>
            <person name="Ovreas L."/>
            <person name="Rohde M."/>
            <person name="Galperin M.Y."/>
            <person name="Jogler C."/>
        </authorList>
    </citation>
    <scope>NUCLEOTIDE SEQUENCE [LARGE SCALE GENOMIC DNA]</scope>
    <source>
        <strain evidence="2 3">CA12</strain>
    </source>
</reference>
<dbReference type="CDD" id="cd19095">
    <property type="entry name" value="AKR_PA4992-like"/>
    <property type="match status" value="1"/>
</dbReference>
<dbReference type="EMBL" id="CP036265">
    <property type="protein sequence ID" value="QDT14766.1"/>
    <property type="molecule type" value="Genomic_DNA"/>
</dbReference>
<gene>
    <name evidence="2" type="primary">fdh</name>
    <name evidence="2" type="ORF">CA12_08450</name>
</gene>
<dbReference type="EC" id="1.1.1.122" evidence="2"/>
<dbReference type="PANTHER" id="PTHR42686">
    <property type="entry name" value="GH17980P-RELATED"/>
    <property type="match status" value="1"/>
</dbReference>
<dbReference type="InterPro" id="IPR023210">
    <property type="entry name" value="NADP_OxRdtase_dom"/>
</dbReference>
<keyword evidence="3" id="KW-1185">Reference proteome</keyword>
<dbReference type="InterPro" id="IPR036812">
    <property type="entry name" value="NAD(P)_OxRdtase_dom_sf"/>
</dbReference>
<dbReference type="GO" id="GO:0005829">
    <property type="term" value="C:cytosol"/>
    <property type="evidence" value="ECO:0007669"/>
    <property type="project" value="TreeGrafter"/>
</dbReference>
<name>A0A517P5Y5_9PLAN</name>
<evidence type="ECO:0000313" key="2">
    <source>
        <dbReference type="EMBL" id="QDT14766.1"/>
    </source>
</evidence>
<keyword evidence="2" id="KW-0560">Oxidoreductase</keyword>
<dbReference type="AlphaFoldDB" id="A0A517P5Y5"/>
<dbReference type="GO" id="GO:0047834">
    <property type="term" value="F:D-threo-aldose 1-dehydrogenase activity"/>
    <property type="evidence" value="ECO:0007669"/>
    <property type="project" value="UniProtKB-EC"/>
</dbReference>
<organism evidence="2 3">
    <name type="scientific">Alienimonas californiensis</name>
    <dbReference type="NCBI Taxonomy" id="2527989"/>
    <lineage>
        <taxon>Bacteria</taxon>
        <taxon>Pseudomonadati</taxon>
        <taxon>Planctomycetota</taxon>
        <taxon>Planctomycetia</taxon>
        <taxon>Planctomycetales</taxon>
        <taxon>Planctomycetaceae</taxon>
        <taxon>Alienimonas</taxon>
    </lineage>
</organism>
<evidence type="ECO:0000259" key="1">
    <source>
        <dbReference type="Pfam" id="PF00248"/>
    </source>
</evidence>
<dbReference type="RefSeq" id="WP_145357624.1">
    <property type="nucleotide sequence ID" value="NZ_CP036265.1"/>
</dbReference>
<proteinExistence type="predicted"/>
<protein>
    <submittedName>
        <fullName evidence="2">D-threo-aldose 1-dehydrogenase</fullName>
        <ecNumber evidence="2">1.1.1.122</ecNumber>
    </submittedName>
</protein>
<sequence length="268" mass="28437">MTPRPLGRTGLSVSPVSFGAFKIGRNRGTKYPTPYPLPTDAEAEGLLNAALDAGVTLIDTAPAYGASEARIGRFLSHRRDEFTLCTKVGERWGLGPSGESESRYDFSRTAVFASVVRSLRTLKTDAVDLLLIHSDGRDAYVQNETDAVETLLDLKRRGLARYVGLSGKRPSGCAQALKWADVVMVEYHAEDTSHAAVMVEAEHRGVGVLVKKALAAGRHDPAAAVRFGLDGPGVSSLVIGTASAANLRANVAAAKAWRPGKSLLRAAA</sequence>
<dbReference type="OrthoDB" id="9773828at2"/>
<dbReference type="Pfam" id="PF00248">
    <property type="entry name" value="Aldo_ket_red"/>
    <property type="match status" value="1"/>
</dbReference>
<dbReference type="SUPFAM" id="SSF51430">
    <property type="entry name" value="NAD(P)-linked oxidoreductase"/>
    <property type="match status" value="1"/>
</dbReference>
<dbReference type="InterPro" id="IPR020471">
    <property type="entry name" value="AKR"/>
</dbReference>
<dbReference type="Proteomes" id="UP000318741">
    <property type="component" value="Chromosome"/>
</dbReference>
<feature type="domain" description="NADP-dependent oxidoreductase" evidence="1">
    <location>
        <begin position="39"/>
        <end position="217"/>
    </location>
</feature>
<dbReference type="KEGG" id="acaf:CA12_08450"/>
<accession>A0A517P5Y5</accession>
<dbReference type="Gene3D" id="3.20.20.100">
    <property type="entry name" value="NADP-dependent oxidoreductase domain"/>
    <property type="match status" value="1"/>
</dbReference>
<evidence type="ECO:0000313" key="3">
    <source>
        <dbReference type="Proteomes" id="UP000318741"/>
    </source>
</evidence>
<dbReference type="PANTHER" id="PTHR42686:SF1">
    <property type="entry name" value="GH17980P-RELATED"/>
    <property type="match status" value="1"/>
</dbReference>